<reference evidence="1 2" key="1">
    <citation type="submission" date="2023-07" db="EMBL/GenBank/DDBJ databases">
        <title>Sorghum-associated microbial communities from plants grown in Nebraska, USA.</title>
        <authorList>
            <person name="Schachtman D."/>
        </authorList>
    </citation>
    <scope>NUCLEOTIDE SEQUENCE [LARGE SCALE GENOMIC DNA]</scope>
    <source>
        <strain evidence="1 2">DS1027</strain>
    </source>
</reference>
<evidence type="ECO:0000313" key="2">
    <source>
        <dbReference type="Proteomes" id="UP001184150"/>
    </source>
</evidence>
<comment type="caution">
    <text evidence="1">The sequence shown here is derived from an EMBL/GenBank/DDBJ whole genome shotgun (WGS) entry which is preliminary data.</text>
</comment>
<keyword evidence="2" id="KW-1185">Reference proteome</keyword>
<gene>
    <name evidence="1" type="ORF">J2792_003560</name>
</gene>
<dbReference type="Proteomes" id="UP001184150">
    <property type="component" value="Unassembled WGS sequence"/>
</dbReference>
<dbReference type="InterPro" id="IPR028978">
    <property type="entry name" value="Chorismate_lyase_/UTRA_dom_sf"/>
</dbReference>
<evidence type="ECO:0008006" key="3">
    <source>
        <dbReference type="Google" id="ProtNLM"/>
    </source>
</evidence>
<accession>A0ABU1MQP4</accession>
<dbReference type="SUPFAM" id="SSF64288">
    <property type="entry name" value="Chorismate lyase-like"/>
    <property type="match status" value="1"/>
</dbReference>
<dbReference type="PROSITE" id="PS51257">
    <property type="entry name" value="PROKAR_LIPOPROTEIN"/>
    <property type="match status" value="1"/>
</dbReference>
<name>A0ABU1MQP4_9SPHN</name>
<sequence>MHRAVIIGRTLAVAALLGTTLAGCVPARLPALEATLAAQPSATAALAQWCAVQHLADPATIHAAADRTPRAAPAAVRAALGVGADAPLGYRHVRLSCGNVVLSDAQNWFVPARLTPAMNQTLASSDTPFGTVVAPLHFTRQRLTAQRGRMAECPAGTVLSHRAVLHRPDGAAISLVVECYTRASVQTPPASLR</sequence>
<dbReference type="EMBL" id="JAVDRD010000011">
    <property type="protein sequence ID" value="MDR6512675.1"/>
    <property type="molecule type" value="Genomic_DNA"/>
</dbReference>
<proteinExistence type="predicted"/>
<dbReference type="Gene3D" id="3.40.1410.10">
    <property type="entry name" value="Chorismate lyase-like"/>
    <property type="match status" value="1"/>
</dbReference>
<organism evidence="1 2">
    <name type="scientific">Novosphingobium capsulatum</name>
    <dbReference type="NCBI Taxonomy" id="13688"/>
    <lineage>
        <taxon>Bacteria</taxon>
        <taxon>Pseudomonadati</taxon>
        <taxon>Pseudomonadota</taxon>
        <taxon>Alphaproteobacteria</taxon>
        <taxon>Sphingomonadales</taxon>
        <taxon>Sphingomonadaceae</taxon>
        <taxon>Novosphingobium</taxon>
    </lineage>
</organism>
<evidence type="ECO:0000313" key="1">
    <source>
        <dbReference type="EMBL" id="MDR6512675.1"/>
    </source>
</evidence>
<protein>
    <recommendedName>
        <fullName evidence="3">Chorismate lyase</fullName>
    </recommendedName>
</protein>